<dbReference type="GO" id="GO:0008705">
    <property type="term" value="F:methionine synthase activity"/>
    <property type="evidence" value="ECO:0007669"/>
    <property type="project" value="InterPro"/>
</dbReference>
<dbReference type="PROSITE" id="PS50974">
    <property type="entry name" value="ADOMET_ACTIVATION"/>
    <property type="match status" value="1"/>
</dbReference>
<evidence type="ECO:0000256" key="1">
    <source>
        <dbReference type="ARBA" id="ARBA00010398"/>
    </source>
</evidence>
<dbReference type="InterPro" id="IPR036724">
    <property type="entry name" value="Cobalamin-bd_sf"/>
</dbReference>
<dbReference type="GO" id="GO:0031419">
    <property type="term" value="F:cobalamin binding"/>
    <property type="evidence" value="ECO:0007669"/>
    <property type="project" value="UniProtKB-KW"/>
</dbReference>
<evidence type="ECO:0000259" key="12">
    <source>
        <dbReference type="PROSITE" id="PS51337"/>
    </source>
</evidence>
<gene>
    <name evidence="13" type="primary">MTR</name>
</gene>
<keyword evidence="14" id="KW-1185">Reference proteome</keyword>
<dbReference type="GeneTree" id="ENSGT00420000029824"/>
<dbReference type="SUPFAM" id="SSF52242">
    <property type="entry name" value="Cobalamin (vitamin B12)-binding domain"/>
    <property type="match status" value="1"/>
</dbReference>
<dbReference type="GO" id="GO:0005829">
    <property type="term" value="C:cytosol"/>
    <property type="evidence" value="ECO:0007669"/>
    <property type="project" value="TreeGrafter"/>
</dbReference>
<evidence type="ECO:0000313" key="14">
    <source>
        <dbReference type="Proteomes" id="UP000472277"/>
    </source>
</evidence>
<dbReference type="OMA" id="GQWQVRK"/>
<evidence type="ECO:0000313" key="13">
    <source>
        <dbReference type="Ensembl" id="ENSSTUP00000078973.1"/>
    </source>
</evidence>
<dbReference type="PROSITE" id="PS51332">
    <property type="entry name" value="B12_BINDING"/>
    <property type="match status" value="1"/>
</dbReference>
<accession>A0A674C6H2</accession>
<evidence type="ECO:0000259" key="11">
    <source>
        <dbReference type="PROSITE" id="PS51332"/>
    </source>
</evidence>
<dbReference type="InterPro" id="IPR003759">
    <property type="entry name" value="Cbl-bd_cap"/>
</dbReference>
<dbReference type="PROSITE" id="PS51337">
    <property type="entry name" value="B12_BINDING_NTER"/>
    <property type="match status" value="1"/>
</dbReference>
<dbReference type="Ensembl" id="ENSSTUT00000084095.1">
    <property type="protein sequence ID" value="ENSSTUP00000078973.1"/>
    <property type="gene ID" value="ENSSTUG00000034844.1"/>
</dbReference>
<name>A0A674C6H2_SALTR</name>
<reference evidence="13" key="1">
    <citation type="submission" date="2025-08" db="UniProtKB">
        <authorList>
            <consortium name="Ensembl"/>
        </authorList>
    </citation>
    <scope>IDENTIFICATION</scope>
</reference>
<dbReference type="Gene3D" id="1.10.1240.10">
    <property type="entry name" value="Methionine synthase domain"/>
    <property type="match status" value="1"/>
</dbReference>
<organism evidence="13 14">
    <name type="scientific">Salmo trutta</name>
    <name type="common">Brown trout</name>
    <dbReference type="NCBI Taxonomy" id="8032"/>
    <lineage>
        <taxon>Eukaryota</taxon>
        <taxon>Metazoa</taxon>
        <taxon>Chordata</taxon>
        <taxon>Craniata</taxon>
        <taxon>Vertebrata</taxon>
        <taxon>Euteleostomi</taxon>
        <taxon>Actinopterygii</taxon>
        <taxon>Neopterygii</taxon>
        <taxon>Teleostei</taxon>
        <taxon>Protacanthopterygii</taxon>
        <taxon>Salmoniformes</taxon>
        <taxon>Salmonidae</taxon>
        <taxon>Salmoninae</taxon>
        <taxon>Salmo</taxon>
    </lineage>
</organism>
<dbReference type="InterPro" id="IPR000489">
    <property type="entry name" value="Pterin-binding_dom"/>
</dbReference>
<dbReference type="InterPro" id="IPR004223">
    <property type="entry name" value="VitB12-dep_Met_synth_activ_dom"/>
</dbReference>
<dbReference type="SUPFAM" id="SSF51717">
    <property type="entry name" value="Dihydropteroate synthetase-like"/>
    <property type="match status" value="1"/>
</dbReference>
<reference evidence="13" key="2">
    <citation type="submission" date="2025-09" db="UniProtKB">
        <authorList>
            <consortium name="Ensembl"/>
        </authorList>
    </citation>
    <scope>IDENTIFICATION</scope>
</reference>
<dbReference type="PANTHER" id="PTHR45833">
    <property type="entry name" value="METHIONINE SYNTHASE"/>
    <property type="match status" value="1"/>
</dbReference>
<dbReference type="InterPro" id="IPR037010">
    <property type="entry name" value="VitB12-dep_Met_synth_activ_sf"/>
</dbReference>
<dbReference type="GO" id="GO:0032259">
    <property type="term" value="P:methylation"/>
    <property type="evidence" value="ECO:0007669"/>
    <property type="project" value="UniProtKB-KW"/>
</dbReference>
<feature type="domain" description="B12-binding" evidence="11">
    <location>
        <begin position="209"/>
        <end position="347"/>
    </location>
</feature>
<keyword evidence="6" id="KW-0479">Metal-binding</keyword>
<dbReference type="GO" id="GO:0046872">
    <property type="term" value="F:metal ion binding"/>
    <property type="evidence" value="ECO:0007669"/>
    <property type="project" value="UniProtKB-KW"/>
</dbReference>
<dbReference type="SUPFAM" id="SSF47644">
    <property type="entry name" value="Methionine synthase domain"/>
    <property type="match status" value="1"/>
</dbReference>
<dbReference type="InterPro" id="IPR036594">
    <property type="entry name" value="Meth_synthase_dom"/>
</dbReference>
<dbReference type="Gene3D" id="3.40.50.280">
    <property type="entry name" value="Cobalamin-binding domain"/>
    <property type="match status" value="1"/>
</dbReference>
<keyword evidence="8" id="KW-0170">Cobalt</keyword>
<feature type="domain" description="AdoMet activation" evidence="10">
    <location>
        <begin position="363"/>
        <end position="690"/>
    </location>
</feature>
<evidence type="ECO:0000256" key="2">
    <source>
        <dbReference type="ARBA" id="ARBA00022603"/>
    </source>
</evidence>
<evidence type="ECO:0000256" key="6">
    <source>
        <dbReference type="ARBA" id="ARBA00022723"/>
    </source>
</evidence>
<dbReference type="Gene3D" id="1.10.288.10">
    <property type="entry name" value="Cobalamin-dependent Methionine Synthase, domain 2"/>
    <property type="match status" value="1"/>
</dbReference>
<dbReference type="FunFam" id="1.10.1240.10:FF:000001">
    <property type="entry name" value="Methionine synthase"/>
    <property type="match status" value="1"/>
</dbReference>
<evidence type="ECO:0000256" key="7">
    <source>
        <dbReference type="ARBA" id="ARBA00022737"/>
    </source>
</evidence>
<dbReference type="PANTHER" id="PTHR45833:SF1">
    <property type="entry name" value="METHIONINE SYNTHASE"/>
    <property type="match status" value="1"/>
</dbReference>
<dbReference type="InParanoid" id="A0A674C6H2"/>
<dbReference type="Pfam" id="PF02310">
    <property type="entry name" value="B12-binding"/>
    <property type="match status" value="1"/>
</dbReference>
<evidence type="ECO:0000256" key="4">
    <source>
        <dbReference type="ARBA" id="ARBA00022679"/>
    </source>
</evidence>
<dbReference type="SUPFAM" id="SSF56507">
    <property type="entry name" value="Methionine synthase activation domain-like"/>
    <property type="match status" value="1"/>
</dbReference>
<evidence type="ECO:0000259" key="10">
    <source>
        <dbReference type="PROSITE" id="PS50974"/>
    </source>
</evidence>
<dbReference type="GO" id="GO:0046653">
    <property type="term" value="P:tetrahydrofolate metabolic process"/>
    <property type="evidence" value="ECO:0007669"/>
    <property type="project" value="TreeGrafter"/>
</dbReference>
<dbReference type="CDD" id="cd02069">
    <property type="entry name" value="methionine_synthase_B12_BD"/>
    <property type="match status" value="1"/>
</dbReference>
<dbReference type="InterPro" id="IPR006158">
    <property type="entry name" value="Cobalamin-bd"/>
</dbReference>
<keyword evidence="7" id="KW-0677">Repeat</keyword>
<evidence type="ECO:0000256" key="3">
    <source>
        <dbReference type="ARBA" id="ARBA00022628"/>
    </source>
</evidence>
<dbReference type="Pfam" id="PF02965">
    <property type="entry name" value="Met_synt_B12"/>
    <property type="match status" value="1"/>
</dbReference>
<evidence type="ECO:0000256" key="8">
    <source>
        <dbReference type="ARBA" id="ARBA00023285"/>
    </source>
</evidence>
<dbReference type="InterPro" id="IPR050554">
    <property type="entry name" value="Met_Synthase/Corrinoid"/>
</dbReference>
<dbReference type="InterPro" id="IPR011005">
    <property type="entry name" value="Dihydropteroate_synth-like_sf"/>
</dbReference>
<dbReference type="SMART" id="SM01018">
    <property type="entry name" value="B12-binding_2"/>
    <property type="match status" value="1"/>
</dbReference>
<dbReference type="InterPro" id="IPR033706">
    <property type="entry name" value="Met_synthase_B12-bd"/>
</dbReference>
<keyword evidence="3" id="KW-0846">Cobalamin</keyword>
<proteinExistence type="inferred from homology"/>
<dbReference type="Proteomes" id="UP000472277">
    <property type="component" value="Unassembled WGS sequence"/>
</dbReference>
<sequence>MEEHSEYAINFIRATRSCLPGARISGGLSNLSFSFRGMEVIREAMHGAFLYHAIKDGMDMGIVNAGSLPVYDDIDKELLLMCENLIWNKDPEATEKLLLYAQSCAKGGKKVVQTDEWREGTVEERLEYGLIKGIDKYVVEDTEEARSQAELYPRPLHVIEGPLMNGMKVVGDLFGAGKMFLPQVIKSARVMKKAVAHLIPYMEKEREAMLLASGSVEEIDPYQGTIVLATVKGDVHDIGRTLVIDLGVMIPCDRILREAIDCKADIIGLSGLITPSLDEMIYVAKEMERLGMKTPLLIGGATTSKTHTAVKIAPRYSCPVVHVLDASRSVVVCSQLLDENVKDEFFEETTEEYEDIRQDHYDSLKERRFLSLAQAREKGLHVDWLSQTKPFLGTRVFEGYDLRRLVDYIDWKPFFDVWQLRGKYPNRGYPKIFKDKTVGEEARGAVCMTPQRLLNRLIDNKGLWGRGLVGFWPRPECRRRHPGVRITVCFVLQAEKDSASSDPYYCLSDFVAPRASGVSDYMGMFAVAVFGAEELSKQFETQGDDYNSIMVKALADRLAEAFAEELHARARRELWGYSVEENLLTEDMHRIRYEGIRPAAGYPSQPDHTEKTSMWTLGEVEEKTGIKLTESLAMTPAAAVSGLYFSNPKATYFAVGKITREQVEDYAGRKEMPVSEVERWLGPILGYDTD</sequence>
<feature type="domain" description="B12-binding N-terminal" evidence="12">
    <location>
        <begin position="113"/>
        <end position="210"/>
    </location>
</feature>
<dbReference type="Gene3D" id="3.10.196.10">
    <property type="entry name" value="Vitamin B12-dependent methionine synthase, activation domain"/>
    <property type="match status" value="1"/>
</dbReference>
<comment type="similarity">
    <text evidence="1">Belongs to the vitamin-B12 dependent methionine synthase family.</text>
</comment>
<keyword evidence="2 9" id="KW-0489">Methyltransferase</keyword>
<dbReference type="GO" id="GO:0050667">
    <property type="term" value="P:homocysteine metabolic process"/>
    <property type="evidence" value="ECO:0007669"/>
    <property type="project" value="TreeGrafter"/>
</dbReference>
<dbReference type="AlphaFoldDB" id="A0A674C6H2"/>
<dbReference type="Pfam" id="PF00809">
    <property type="entry name" value="Pterin_bind"/>
    <property type="match status" value="1"/>
</dbReference>
<dbReference type="Gene3D" id="3.20.20.20">
    <property type="entry name" value="Dihydropteroate synthase-like"/>
    <property type="match status" value="1"/>
</dbReference>
<keyword evidence="5" id="KW-0949">S-adenosyl-L-methionine</keyword>
<dbReference type="Pfam" id="PF02607">
    <property type="entry name" value="B12-binding_2"/>
    <property type="match status" value="1"/>
</dbReference>
<evidence type="ECO:0000256" key="5">
    <source>
        <dbReference type="ARBA" id="ARBA00022691"/>
    </source>
</evidence>
<evidence type="ECO:0000256" key="9">
    <source>
        <dbReference type="PROSITE-ProRule" id="PRU00346"/>
    </source>
</evidence>
<protein>
    <submittedName>
        <fullName evidence="13">5-methyltetrahydrofolate-homocysteine methyltransferase</fullName>
    </submittedName>
</protein>
<keyword evidence="4 9" id="KW-0808">Transferase</keyword>